<protein>
    <recommendedName>
        <fullName evidence="3">EGF-like domain-containing protein</fullName>
    </recommendedName>
</protein>
<evidence type="ECO:0008006" key="3">
    <source>
        <dbReference type="Google" id="ProtNLM"/>
    </source>
</evidence>
<comment type="caution">
    <text evidence="1">The sequence shown here is derived from an EMBL/GenBank/DDBJ whole genome shotgun (WGS) entry which is preliminary data.</text>
</comment>
<evidence type="ECO:0000313" key="1">
    <source>
        <dbReference type="EMBL" id="CAL5987507.1"/>
    </source>
</evidence>
<sequence>MINGTCVQVQCAISGQQSINGICQCVNINSIVKTGSCECPVNSQVVGIACVCSIVGQTMLNGQCVCQTMGAFVSNNTCTCGLNRINTSNICSCPNGANFENGVCVCQNTNSYISGNQCVCPTYALLEGNTCTCPNNSQIINNQCVCNQITDQVMINGTCQCQTTGAFVNNGVCTCGINVLNVSNTCICPTNSSFVNNQCICDSIVGQSIINETCQCSFGQFVVNDTCTQMIYMINISNFECKQELFTQQFDIQSITQQINISSNFSAGYVFSSGIVIKNAFIDISNNVYTTTIYPIFQSQNSYINLKIQFGTQYLNSGSLILSSSTLIAIQQMNIVSRPGSQLTVNNFLNILVSTSTSANITNLLVNLTFAPSNGNITLISNIYGYLNISGYQVLGTYVSTQTVAMIGLNLNTVIVNVYQVSFKPSVYNIGNGSSYLFGNTINNNTNTIIINQLAILLGSSSNFQHLTNSQSSNYQYGGIIYYINCANSNVNVNNVIFDSYQHFTTNQVWHSGFLIGFVQFSRTCIILQNICLQQNISSVSQQFYYCGLIGNNQGNISILDASIFISVQVAYIHCFGIIGIQRQLNSEIINIKTTFILLASNCDSVGSIIGYIHNASSYIQNMSVQVGNISSGSNLGGIVGNQQATTNISVQNSLISQTNISGSSNIGGFVGICYSNLYLIQSKIQFVHLSSPRDVGIIVGLSYSGIYYFSNSSSITNYINGVQQSECTVLSNNWSVSGC</sequence>
<name>A0ABP1HA65_9EUKA</name>
<dbReference type="EMBL" id="CAXDID020000021">
    <property type="protein sequence ID" value="CAL5987507.1"/>
    <property type="molecule type" value="Genomic_DNA"/>
</dbReference>
<dbReference type="Proteomes" id="UP001642409">
    <property type="component" value="Unassembled WGS sequence"/>
</dbReference>
<organism evidence="1 2">
    <name type="scientific">Hexamita inflata</name>
    <dbReference type="NCBI Taxonomy" id="28002"/>
    <lineage>
        <taxon>Eukaryota</taxon>
        <taxon>Metamonada</taxon>
        <taxon>Diplomonadida</taxon>
        <taxon>Hexamitidae</taxon>
        <taxon>Hexamitinae</taxon>
        <taxon>Hexamita</taxon>
    </lineage>
</organism>
<keyword evidence="2" id="KW-1185">Reference proteome</keyword>
<evidence type="ECO:0000313" key="2">
    <source>
        <dbReference type="Proteomes" id="UP001642409"/>
    </source>
</evidence>
<gene>
    <name evidence="1" type="ORF">HINF_LOCUS9927</name>
</gene>
<dbReference type="Gene3D" id="2.160.20.110">
    <property type="match status" value="1"/>
</dbReference>
<accession>A0ABP1HA65</accession>
<proteinExistence type="predicted"/>
<reference evidence="1 2" key="1">
    <citation type="submission" date="2024-07" db="EMBL/GenBank/DDBJ databases">
        <authorList>
            <person name="Akdeniz Z."/>
        </authorList>
    </citation>
    <scope>NUCLEOTIDE SEQUENCE [LARGE SCALE GENOMIC DNA]</scope>
</reference>